<keyword evidence="2 5" id="KW-0489">Methyltransferase</keyword>
<dbReference type="Proteomes" id="UP000318422">
    <property type="component" value="Unassembled WGS sequence"/>
</dbReference>
<dbReference type="InterPro" id="IPR029026">
    <property type="entry name" value="tRNA_m1G_MTases_N"/>
</dbReference>
<dbReference type="SUPFAM" id="SSF75217">
    <property type="entry name" value="alpha/beta knot"/>
    <property type="match status" value="1"/>
</dbReference>
<proteinExistence type="inferred from homology"/>
<comment type="caution">
    <text evidence="5">The sequence shown here is derived from an EMBL/GenBank/DDBJ whole genome shotgun (WGS) entry which is preliminary data.</text>
</comment>
<dbReference type="InterPro" id="IPR001537">
    <property type="entry name" value="SpoU_MeTrfase"/>
</dbReference>
<dbReference type="AlphaFoldDB" id="A0A4Y4CSF0"/>
<accession>A0A4Y4CSF0</accession>
<dbReference type="InterPro" id="IPR029064">
    <property type="entry name" value="Ribosomal_eL30-like_sf"/>
</dbReference>
<dbReference type="OrthoDB" id="9794400at2"/>
<dbReference type="SUPFAM" id="SSF55315">
    <property type="entry name" value="L30e-like"/>
    <property type="match status" value="1"/>
</dbReference>
<dbReference type="EMBL" id="BJNV01000004">
    <property type="protein sequence ID" value="GEC94173.1"/>
    <property type="molecule type" value="Genomic_DNA"/>
</dbReference>
<dbReference type="GO" id="GO:0006396">
    <property type="term" value="P:RNA processing"/>
    <property type="evidence" value="ECO:0007669"/>
    <property type="project" value="InterPro"/>
</dbReference>
<dbReference type="Gene3D" id="3.30.1330.30">
    <property type="match status" value="1"/>
</dbReference>
<evidence type="ECO:0000256" key="3">
    <source>
        <dbReference type="ARBA" id="ARBA00022679"/>
    </source>
</evidence>
<name>A0A4Y4CSF0_ZOORA</name>
<organism evidence="5 6">
    <name type="scientific">Zoogloea ramigera</name>
    <dbReference type="NCBI Taxonomy" id="350"/>
    <lineage>
        <taxon>Bacteria</taxon>
        <taxon>Pseudomonadati</taxon>
        <taxon>Pseudomonadota</taxon>
        <taxon>Betaproteobacteria</taxon>
        <taxon>Rhodocyclales</taxon>
        <taxon>Zoogloeaceae</taxon>
        <taxon>Zoogloea</taxon>
    </lineage>
</organism>
<keyword evidence="3 5" id="KW-0808">Transferase</keyword>
<dbReference type="Pfam" id="PF22435">
    <property type="entry name" value="MRM3-like_sub_bind"/>
    <property type="match status" value="1"/>
</dbReference>
<sequence>MKLITSRDNPTVKQLHALATSARERRLCGETLLDGAHLLGVALERGWQPRLVVASESGRAQPEIAALLARCNPQSLIELPDRLFAHVSPVDSPSGVLAVVAVPAAPAAGTAVGPLTGNCVLLDSVQDPGNLGTILRTAAAVGIPEVLLTPGCAQAWAPRVLRAAMGAHFSLRILENVAASEALQGFKGHILAADLRDAVDLYALDLRGPVAWLFGSEGQGLSPAVAALATQRVKIPMPGGMESLNVGVAAGVCLFEQVRQLGQMGQVGQVGQRGA</sequence>
<evidence type="ECO:0000256" key="1">
    <source>
        <dbReference type="ARBA" id="ARBA00007228"/>
    </source>
</evidence>
<dbReference type="Gene3D" id="3.40.1280.10">
    <property type="match status" value="1"/>
</dbReference>
<gene>
    <name evidence="5" type="ORF">ZRA01_02460</name>
</gene>
<dbReference type="PANTHER" id="PTHR43191:SF2">
    <property type="entry name" value="RRNA METHYLTRANSFERASE 3, MITOCHONDRIAL"/>
    <property type="match status" value="1"/>
</dbReference>
<comment type="similarity">
    <text evidence="1">Belongs to the class IV-like SAM-binding methyltransferase superfamily. RNA methyltransferase TrmH family.</text>
</comment>
<evidence type="ECO:0000259" key="4">
    <source>
        <dbReference type="SMART" id="SM00967"/>
    </source>
</evidence>
<evidence type="ECO:0000313" key="6">
    <source>
        <dbReference type="Proteomes" id="UP000318422"/>
    </source>
</evidence>
<dbReference type="RefSeq" id="WP_141348932.1">
    <property type="nucleotide sequence ID" value="NZ_BJNV01000004.1"/>
</dbReference>
<protein>
    <submittedName>
        <fullName evidence="5">RNA methyltransferase</fullName>
    </submittedName>
</protein>
<dbReference type="InterPro" id="IPR051259">
    <property type="entry name" value="rRNA_Methyltransferase"/>
</dbReference>
<dbReference type="GO" id="GO:0032259">
    <property type="term" value="P:methylation"/>
    <property type="evidence" value="ECO:0007669"/>
    <property type="project" value="UniProtKB-KW"/>
</dbReference>
<evidence type="ECO:0000313" key="5">
    <source>
        <dbReference type="EMBL" id="GEC94173.1"/>
    </source>
</evidence>
<dbReference type="GO" id="GO:0003723">
    <property type="term" value="F:RNA binding"/>
    <property type="evidence" value="ECO:0007669"/>
    <property type="project" value="InterPro"/>
</dbReference>
<dbReference type="InterPro" id="IPR013123">
    <property type="entry name" value="SpoU_subst-bd"/>
</dbReference>
<keyword evidence="6" id="KW-1185">Reference proteome</keyword>
<dbReference type="GO" id="GO:0005737">
    <property type="term" value="C:cytoplasm"/>
    <property type="evidence" value="ECO:0007669"/>
    <property type="project" value="UniProtKB-ARBA"/>
</dbReference>
<dbReference type="InterPro" id="IPR029028">
    <property type="entry name" value="Alpha/beta_knot_MTases"/>
</dbReference>
<reference evidence="5 6" key="1">
    <citation type="submission" date="2019-06" db="EMBL/GenBank/DDBJ databases">
        <title>Whole genome shotgun sequence of Zoogloea ramigera NBRC 15342.</title>
        <authorList>
            <person name="Hosoyama A."/>
            <person name="Uohara A."/>
            <person name="Ohji S."/>
            <person name="Ichikawa N."/>
        </authorList>
    </citation>
    <scope>NUCLEOTIDE SEQUENCE [LARGE SCALE GENOMIC DNA]</scope>
    <source>
        <strain evidence="5 6">NBRC 15342</strain>
    </source>
</reference>
<dbReference type="PANTHER" id="PTHR43191">
    <property type="entry name" value="RRNA METHYLTRANSFERASE 3"/>
    <property type="match status" value="1"/>
</dbReference>
<dbReference type="SMART" id="SM00967">
    <property type="entry name" value="SpoU_sub_bind"/>
    <property type="match status" value="1"/>
</dbReference>
<evidence type="ECO:0000256" key="2">
    <source>
        <dbReference type="ARBA" id="ARBA00022603"/>
    </source>
</evidence>
<dbReference type="CDD" id="cd18095">
    <property type="entry name" value="SpoU-like_rRNA-MTase"/>
    <property type="match status" value="1"/>
</dbReference>
<dbReference type="Pfam" id="PF00588">
    <property type="entry name" value="SpoU_methylase"/>
    <property type="match status" value="1"/>
</dbReference>
<dbReference type="InterPro" id="IPR053888">
    <property type="entry name" value="MRM3-like_sub_bind"/>
</dbReference>
<feature type="domain" description="RNA 2-O ribose methyltransferase substrate binding" evidence="4">
    <location>
        <begin position="32"/>
        <end position="106"/>
    </location>
</feature>
<dbReference type="GO" id="GO:0008173">
    <property type="term" value="F:RNA methyltransferase activity"/>
    <property type="evidence" value="ECO:0007669"/>
    <property type="project" value="InterPro"/>
</dbReference>